<evidence type="ECO:0000313" key="3">
    <source>
        <dbReference type="Proteomes" id="UP000217083"/>
    </source>
</evidence>
<organism evidence="2 3">
    <name type="scientific">Lottiidibacillus patelloidae</name>
    <dbReference type="NCBI Taxonomy" id="2670334"/>
    <lineage>
        <taxon>Bacteria</taxon>
        <taxon>Bacillati</taxon>
        <taxon>Bacillota</taxon>
        <taxon>Bacilli</taxon>
        <taxon>Bacillales</taxon>
        <taxon>Bacillaceae</taxon>
        <taxon>Lottiidibacillus</taxon>
    </lineage>
</organism>
<dbReference type="EMBL" id="NPIA01000001">
    <property type="protein sequence ID" value="OZM58622.1"/>
    <property type="molecule type" value="Genomic_DNA"/>
</dbReference>
<dbReference type="InterPro" id="IPR027275">
    <property type="entry name" value="PRC-brl_dom"/>
</dbReference>
<dbReference type="AlphaFoldDB" id="A0A263BYG6"/>
<dbReference type="RefSeq" id="WP_094921791.1">
    <property type="nucleotide sequence ID" value="NZ_NPIA01000001.1"/>
</dbReference>
<dbReference type="Gene3D" id="2.30.30.240">
    <property type="entry name" value="PRC-barrel domain"/>
    <property type="match status" value="1"/>
</dbReference>
<evidence type="ECO:0000313" key="2">
    <source>
        <dbReference type="EMBL" id="OZM58622.1"/>
    </source>
</evidence>
<protein>
    <submittedName>
        <fullName evidence="2">YlmC/YmxH family sporulation protein</fullName>
    </submittedName>
</protein>
<dbReference type="PANTHER" id="PTHR40061">
    <property type="entry name" value="SPORULATION PROTEIN YLMC-RELATED"/>
    <property type="match status" value="1"/>
</dbReference>
<proteinExistence type="predicted"/>
<accession>A0A263BYG6</accession>
<dbReference type="NCBIfam" id="TIGR02888">
    <property type="entry name" value="spore_YlmC_YmxH"/>
    <property type="match status" value="1"/>
</dbReference>
<dbReference type="Proteomes" id="UP000217083">
    <property type="component" value="Unassembled WGS sequence"/>
</dbReference>
<sequence>MRLSQLGGKEIIDLKNGERLGVLGETDLEIDDRTGHIKALLIPVPRVFGFKKDKEEVKIYWKHIKKIGTDMIIIDDTNR</sequence>
<feature type="domain" description="PRC-barrel" evidence="1">
    <location>
        <begin position="1"/>
        <end position="77"/>
    </location>
</feature>
<reference evidence="3" key="1">
    <citation type="submission" date="2017-08" db="EMBL/GenBank/DDBJ databases">
        <authorList>
            <person name="Huang Z."/>
        </authorList>
    </citation>
    <scope>NUCLEOTIDE SEQUENCE [LARGE SCALE GENOMIC DNA]</scope>
    <source>
        <strain evidence="3">SA5d-4</strain>
    </source>
</reference>
<dbReference type="PANTHER" id="PTHR40061:SF2">
    <property type="entry name" value="PRC-BARREL DOMAIN-CONTAINING PROTEIN"/>
    <property type="match status" value="1"/>
</dbReference>
<name>A0A263BYG6_9BACI</name>
<dbReference type="Pfam" id="PF05239">
    <property type="entry name" value="PRC"/>
    <property type="match status" value="1"/>
</dbReference>
<dbReference type="SUPFAM" id="SSF50346">
    <property type="entry name" value="PRC-barrel domain"/>
    <property type="match status" value="1"/>
</dbReference>
<reference evidence="2 3" key="2">
    <citation type="submission" date="2017-09" db="EMBL/GenBank/DDBJ databases">
        <title>Bacillus patelloidae sp. nov., isolated from the intestinal tract of a marine limpet.</title>
        <authorList>
            <person name="Liu R."/>
            <person name="Dong C."/>
            <person name="Shao Z."/>
        </authorList>
    </citation>
    <scope>NUCLEOTIDE SEQUENCE [LARGE SCALE GENOMIC DNA]</scope>
    <source>
        <strain evidence="2 3">SA5d-4</strain>
    </source>
</reference>
<dbReference type="InterPro" id="IPR014238">
    <property type="entry name" value="Spore_YlmC/YmxH"/>
</dbReference>
<gene>
    <name evidence="2" type="ORF">CIB95_03375</name>
</gene>
<keyword evidence="3" id="KW-1185">Reference proteome</keyword>
<evidence type="ECO:0000259" key="1">
    <source>
        <dbReference type="Pfam" id="PF05239"/>
    </source>
</evidence>
<comment type="caution">
    <text evidence="2">The sequence shown here is derived from an EMBL/GenBank/DDBJ whole genome shotgun (WGS) entry which is preliminary data.</text>
</comment>
<dbReference type="InterPro" id="IPR011033">
    <property type="entry name" value="PRC_barrel-like_sf"/>
</dbReference>